<accession>A0A8J8PA01</accession>
<evidence type="ECO:0000256" key="3">
    <source>
        <dbReference type="ARBA" id="ARBA00023015"/>
    </source>
</evidence>
<keyword evidence="4" id="KW-0238">DNA-binding</keyword>
<comment type="caution">
    <text evidence="8">The sequence shown here is derived from an EMBL/GenBank/DDBJ whole genome shotgun (WGS) entry which is preliminary data.</text>
</comment>
<dbReference type="SMART" id="SM00448">
    <property type="entry name" value="REC"/>
    <property type="match status" value="1"/>
</dbReference>
<dbReference type="GO" id="GO:0005829">
    <property type="term" value="C:cytosol"/>
    <property type="evidence" value="ECO:0007669"/>
    <property type="project" value="TreeGrafter"/>
</dbReference>
<gene>
    <name evidence="8" type="ORF">EGH24_05880</name>
</gene>
<evidence type="ECO:0000256" key="1">
    <source>
        <dbReference type="ARBA" id="ARBA00022553"/>
    </source>
</evidence>
<keyword evidence="2" id="KW-0902">Two-component regulatory system</keyword>
<protein>
    <submittedName>
        <fullName evidence="8">Response regulator</fullName>
    </submittedName>
</protein>
<name>A0A8J8PA01_9EURY</name>
<keyword evidence="3" id="KW-0805">Transcription regulation</keyword>
<dbReference type="InterPro" id="IPR011006">
    <property type="entry name" value="CheY-like_superfamily"/>
</dbReference>
<dbReference type="Gene3D" id="3.40.50.2300">
    <property type="match status" value="1"/>
</dbReference>
<dbReference type="GO" id="GO:0032993">
    <property type="term" value="C:protein-DNA complex"/>
    <property type="evidence" value="ECO:0007669"/>
    <property type="project" value="TreeGrafter"/>
</dbReference>
<evidence type="ECO:0000259" key="7">
    <source>
        <dbReference type="PROSITE" id="PS50110"/>
    </source>
</evidence>
<dbReference type="RefSeq" id="WP_142979228.1">
    <property type="nucleotide sequence ID" value="NZ_RKLU01000002.1"/>
</dbReference>
<keyword evidence="1 6" id="KW-0597">Phosphoprotein</keyword>
<feature type="modified residue" description="4-aspartylphosphate" evidence="6">
    <location>
        <position position="55"/>
    </location>
</feature>
<dbReference type="InterPro" id="IPR039420">
    <property type="entry name" value="WalR-like"/>
</dbReference>
<dbReference type="PANTHER" id="PTHR48111:SF1">
    <property type="entry name" value="TWO-COMPONENT RESPONSE REGULATOR ORR33"/>
    <property type="match status" value="1"/>
</dbReference>
<dbReference type="GO" id="GO:0000156">
    <property type="term" value="F:phosphorelay response regulator activity"/>
    <property type="evidence" value="ECO:0007669"/>
    <property type="project" value="TreeGrafter"/>
</dbReference>
<evidence type="ECO:0000313" key="8">
    <source>
        <dbReference type="EMBL" id="TQQ82964.1"/>
    </source>
</evidence>
<evidence type="ECO:0000256" key="5">
    <source>
        <dbReference type="ARBA" id="ARBA00023163"/>
    </source>
</evidence>
<evidence type="ECO:0000256" key="4">
    <source>
        <dbReference type="ARBA" id="ARBA00023125"/>
    </source>
</evidence>
<dbReference type="SUPFAM" id="SSF52172">
    <property type="entry name" value="CheY-like"/>
    <property type="match status" value="1"/>
</dbReference>
<dbReference type="GO" id="GO:0006355">
    <property type="term" value="P:regulation of DNA-templated transcription"/>
    <property type="evidence" value="ECO:0007669"/>
    <property type="project" value="TreeGrafter"/>
</dbReference>
<proteinExistence type="predicted"/>
<dbReference type="Pfam" id="PF00072">
    <property type="entry name" value="Response_reg"/>
    <property type="match status" value="1"/>
</dbReference>
<dbReference type="EMBL" id="RKLU01000002">
    <property type="protein sequence ID" value="TQQ82964.1"/>
    <property type="molecule type" value="Genomic_DNA"/>
</dbReference>
<keyword evidence="9" id="KW-1185">Reference proteome</keyword>
<dbReference type="PROSITE" id="PS50110">
    <property type="entry name" value="RESPONSE_REGULATORY"/>
    <property type="match status" value="1"/>
</dbReference>
<dbReference type="Proteomes" id="UP000705823">
    <property type="component" value="Unassembled WGS sequence"/>
</dbReference>
<reference evidence="8" key="1">
    <citation type="submission" date="2019-02" db="EMBL/GenBank/DDBJ databases">
        <title>Halonotius sp. a new haloarchaeum isolated from saline soil.</title>
        <authorList>
            <person name="Duran-Viseras A."/>
            <person name="Sanchez-Porro C."/>
            <person name="Ventosa A."/>
        </authorList>
    </citation>
    <scope>NUCLEOTIDE SEQUENCE</scope>
    <source>
        <strain evidence="8">F15B</strain>
    </source>
</reference>
<dbReference type="CDD" id="cd17574">
    <property type="entry name" value="REC_OmpR"/>
    <property type="match status" value="1"/>
</dbReference>
<organism evidence="8 9">
    <name type="scientific">Halonotius terrestris</name>
    <dbReference type="NCBI Taxonomy" id="2487750"/>
    <lineage>
        <taxon>Archaea</taxon>
        <taxon>Methanobacteriati</taxon>
        <taxon>Methanobacteriota</taxon>
        <taxon>Stenosarchaea group</taxon>
        <taxon>Halobacteria</taxon>
        <taxon>Halobacteriales</taxon>
        <taxon>Haloferacaceae</taxon>
        <taxon>Halonotius</taxon>
    </lineage>
</organism>
<dbReference type="PANTHER" id="PTHR48111">
    <property type="entry name" value="REGULATOR OF RPOS"/>
    <property type="match status" value="1"/>
</dbReference>
<feature type="domain" description="Response regulatory" evidence="7">
    <location>
        <begin position="4"/>
        <end position="122"/>
    </location>
</feature>
<keyword evidence="5" id="KW-0804">Transcription</keyword>
<evidence type="ECO:0000256" key="6">
    <source>
        <dbReference type="PROSITE-ProRule" id="PRU00169"/>
    </source>
</evidence>
<dbReference type="GO" id="GO:0000976">
    <property type="term" value="F:transcription cis-regulatory region binding"/>
    <property type="evidence" value="ECO:0007669"/>
    <property type="project" value="TreeGrafter"/>
</dbReference>
<evidence type="ECO:0000313" key="9">
    <source>
        <dbReference type="Proteomes" id="UP000705823"/>
    </source>
</evidence>
<dbReference type="InterPro" id="IPR001789">
    <property type="entry name" value="Sig_transdc_resp-reg_receiver"/>
</dbReference>
<dbReference type="OrthoDB" id="9652at2157"/>
<evidence type="ECO:0000256" key="2">
    <source>
        <dbReference type="ARBA" id="ARBA00023012"/>
    </source>
</evidence>
<sequence>MSGYILAADDDEYVRTIVSTKLGAEYDVVTVADGSEAWARLTDADDPTPDLLILDVMMPELDGFSTLERVRENSDFADLPVLMLTSRGREDDVLRALDAGASDFVTKPFSPGELAGRVARILEQ</sequence>
<dbReference type="AlphaFoldDB" id="A0A8J8PA01"/>